<name>A0ABT1D2N4_9PROT</name>
<feature type="domain" description="EfeO-type cupredoxin-like" evidence="4">
    <location>
        <begin position="33"/>
        <end position="86"/>
    </location>
</feature>
<dbReference type="InterPro" id="IPR008972">
    <property type="entry name" value="Cupredoxin"/>
</dbReference>
<dbReference type="Pfam" id="PF13473">
    <property type="entry name" value="Cupredoxin_1"/>
    <property type="match status" value="1"/>
</dbReference>
<dbReference type="PANTHER" id="PTHR38439:SF3">
    <property type="entry name" value="COPPER-RESISTANT CUPROPROTEIN COPI"/>
    <property type="match status" value="1"/>
</dbReference>
<dbReference type="EMBL" id="JAFIRR010000050">
    <property type="protein sequence ID" value="MCO6416197.1"/>
    <property type="molecule type" value="Genomic_DNA"/>
</dbReference>
<comment type="caution">
    <text evidence="5">The sequence shown here is derived from an EMBL/GenBank/DDBJ whole genome shotgun (WGS) entry which is preliminary data.</text>
</comment>
<dbReference type="InterPro" id="IPR050845">
    <property type="entry name" value="Cu-binding_ET"/>
</dbReference>
<keyword evidence="3" id="KW-0732">Signal</keyword>
<gene>
    <name evidence="5" type="ORF">JYK14_08450</name>
</gene>
<protein>
    <submittedName>
        <fullName evidence="5">Cupredoxin family protein</fullName>
    </submittedName>
</protein>
<dbReference type="PANTHER" id="PTHR38439">
    <property type="entry name" value="AURACYANIN-B"/>
    <property type="match status" value="1"/>
</dbReference>
<evidence type="ECO:0000256" key="3">
    <source>
        <dbReference type="SAM" id="SignalP"/>
    </source>
</evidence>
<keyword evidence="2" id="KW-0186">Copper</keyword>
<evidence type="ECO:0000256" key="1">
    <source>
        <dbReference type="ARBA" id="ARBA00022723"/>
    </source>
</evidence>
<organism evidence="5 6">
    <name type="scientific">Siccirubricoccus soli</name>
    <dbReference type="NCBI Taxonomy" id="2899147"/>
    <lineage>
        <taxon>Bacteria</taxon>
        <taxon>Pseudomonadati</taxon>
        <taxon>Pseudomonadota</taxon>
        <taxon>Alphaproteobacteria</taxon>
        <taxon>Acetobacterales</taxon>
        <taxon>Roseomonadaceae</taxon>
        <taxon>Siccirubricoccus</taxon>
    </lineage>
</organism>
<keyword evidence="6" id="KW-1185">Reference proteome</keyword>
<evidence type="ECO:0000259" key="4">
    <source>
        <dbReference type="Pfam" id="PF13473"/>
    </source>
</evidence>
<sequence length="174" mass="18723">MDQRPFALGLLVAALLVAVLETGAASAGSAPAEAGAPGRRQEARRTVEVVMRDNAFEPASIQVRAGETVRFVVGNRGEVVHEFNIGTPAMHEAHRREMQQMMEHGMLTATGMNRNAVHGSHSEMAHDDPNSVLLEPGKSGEIIWRFPRGGTLEFACNVPGHSESGMVGRISFAR</sequence>
<keyword evidence="1" id="KW-0479">Metal-binding</keyword>
<dbReference type="Proteomes" id="UP001523392">
    <property type="component" value="Unassembled WGS sequence"/>
</dbReference>
<accession>A0ABT1D2N4</accession>
<feature type="chain" id="PRO_5045366607" evidence="3">
    <location>
        <begin position="28"/>
        <end position="174"/>
    </location>
</feature>
<evidence type="ECO:0000313" key="5">
    <source>
        <dbReference type="EMBL" id="MCO6416197.1"/>
    </source>
</evidence>
<dbReference type="SUPFAM" id="SSF49503">
    <property type="entry name" value="Cupredoxins"/>
    <property type="match status" value="1"/>
</dbReference>
<dbReference type="RefSeq" id="WP_252952808.1">
    <property type="nucleotide sequence ID" value="NZ_JAFIRR010000050.1"/>
</dbReference>
<reference evidence="5 6" key="1">
    <citation type="submission" date="2021-12" db="EMBL/GenBank/DDBJ databases">
        <title>Siccirubricoccus leaddurans sp. nov., a high concentration Zn2+ tolerance bacterium.</title>
        <authorList>
            <person name="Cao Y."/>
        </authorList>
    </citation>
    <scope>NUCLEOTIDE SEQUENCE [LARGE SCALE GENOMIC DNA]</scope>
    <source>
        <strain evidence="5 6">KC 17139</strain>
    </source>
</reference>
<feature type="signal peptide" evidence="3">
    <location>
        <begin position="1"/>
        <end position="27"/>
    </location>
</feature>
<dbReference type="InterPro" id="IPR028096">
    <property type="entry name" value="EfeO_Cupredoxin"/>
</dbReference>
<proteinExistence type="predicted"/>
<evidence type="ECO:0000256" key="2">
    <source>
        <dbReference type="ARBA" id="ARBA00023008"/>
    </source>
</evidence>
<dbReference type="Gene3D" id="2.60.40.420">
    <property type="entry name" value="Cupredoxins - blue copper proteins"/>
    <property type="match status" value="1"/>
</dbReference>
<dbReference type="CDD" id="cd04211">
    <property type="entry name" value="Cupredoxin_like_2"/>
    <property type="match status" value="1"/>
</dbReference>
<evidence type="ECO:0000313" key="6">
    <source>
        <dbReference type="Proteomes" id="UP001523392"/>
    </source>
</evidence>